<name>X8CN55_MYCXE</name>
<accession>X8CN55</accession>
<dbReference type="Gene3D" id="3.40.50.12780">
    <property type="entry name" value="N-terminal domain of ligase-like"/>
    <property type="match status" value="1"/>
</dbReference>
<proteinExistence type="predicted"/>
<organism evidence="1">
    <name type="scientific">Mycobacterium xenopi 4042</name>
    <dbReference type="NCBI Taxonomy" id="1299334"/>
    <lineage>
        <taxon>Bacteria</taxon>
        <taxon>Bacillati</taxon>
        <taxon>Actinomycetota</taxon>
        <taxon>Actinomycetes</taxon>
        <taxon>Mycobacteriales</taxon>
        <taxon>Mycobacteriaceae</taxon>
        <taxon>Mycobacterium</taxon>
    </lineage>
</organism>
<dbReference type="EMBL" id="JAOB01000029">
    <property type="protein sequence ID" value="EUA56883.1"/>
    <property type="molecule type" value="Genomic_DNA"/>
</dbReference>
<dbReference type="InterPro" id="IPR042099">
    <property type="entry name" value="ANL_N_sf"/>
</dbReference>
<dbReference type="AlphaFoldDB" id="X8CN55"/>
<gene>
    <name evidence="1" type="ORF">I553_8937</name>
</gene>
<protein>
    <submittedName>
        <fullName evidence="1">AMP-binding enzyme family protein</fullName>
    </submittedName>
</protein>
<evidence type="ECO:0000313" key="1">
    <source>
        <dbReference type="EMBL" id="EUA56883.1"/>
    </source>
</evidence>
<dbReference type="PATRIC" id="fig|1299334.3.peg.3021"/>
<reference evidence="1" key="1">
    <citation type="submission" date="2014-01" db="EMBL/GenBank/DDBJ databases">
        <authorList>
            <person name="Brown-Elliot B."/>
            <person name="Wallace R."/>
            <person name="Lenaerts A."/>
            <person name="Ordway D."/>
            <person name="DeGroote M.A."/>
            <person name="Parker T."/>
            <person name="Sizemore C."/>
            <person name="Tallon L.J."/>
            <person name="Sadzewicz L.K."/>
            <person name="Sengamalay N."/>
            <person name="Fraser C.M."/>
            <person name="Hine E."/>
            <person name="Shefchek K.A."/>
            <person name="Das S.P."/>
            <person name="Tettelin H."/>
        </authorList>
    </citation>
    <scope>NUCLEOTIDE SEQUENCE [LARGE SCALE GENOMIC DNA]</scope>
    <source>
        <strain evidence="1">4042</strain>
    </source>
</reference>
<sequence length="185" mass="19265">MTYRELDAAANRLAHLLTGLGWVRVSGWGCVAPVGRGDCGDRGRPEDGGGVCADGSGAPAGAVEFLLEDAAPVAAVTTAGLAERLDGRELLVVDVNDPAIAAQPHAPLPVPRRGDRVCDLHLGYYRVPKGVAIAHGNVTRLLATLDAELGLSAGQVWTQCHSLAFDFSCGRFRRAAARWPAGGGF</sequence>
<dbReference type="SUPFAM" id="SSF56801">
    <property type="entry name" value="Acetyl-CoA synthetase-like"/>
    <property type="match status" value="1"/>
</dbReference>
<comment type="caution">
    <text evidence="1">The sequence shown here is derived from an EMBL/GenBank/DDBJ whole genome shotgun (WGS) entry which is preliminary data.</text>
</comment>